<comment type="caution">
    <text evidence="1">The sequence shown here is derived from an EMBL/GenBank/DDBJ whole genome shotgun (WGS) entry which is preliminary data.</text>
</comment>
<organism evidence="1 2">
    <name type="scientific">Pseudochrobactrum asaccharolyticum</name>
    <dbReference type="NCBI Taxonomy" id="354351"/>
    <lineage>
        <taxon>Bacteria</taxon>
        <taxon>Pseudomonadati</taxon>
        <taxon>Pseudomonadota</taxon>
        <taxon>Alphaproteobacteria</taxon>
        <taxon>Hyphomicrobiales</taxon>
        <taxon>Brucellaceae</taxon>
        <taxon>Pseudochrobactrum</taxon>
    </lineage>
</organism>
<evidence type="ECO:0000313" key="2">
    <source>
        <dbReference type="Proteomes" id="UP000252893"/>
    </source>
</evidence>
<dbReference type="Proteomes" id="UP000252893">
    <property type="component" value="Unassembled WGS sequence"/>
</dbReference>
<dbReference type="EMBL" id="QNRH01000016">
    <property type="protein sequence ID" value="RBO89315.1"/>
    <property type="molecule type" value="Genomic_DNA"/>
</dbReference>
<name>A0A366DH94_9HYPH</name>
<dbReference type="OrthoDB" id="8451628at2"/>
<accession>A0A366DH94</accession>
<keyword evidence="2" id="KW-1185">Reference proteome</keyword>
<evidence type="ECO:0000313" key="1">
    <source>
        <dbReference type="EMBL" id="RBO89315.1"/>
    </source>
</evidence>
<dbReference type="RefSeq" id="WP_113946422.1">
    <property type="nucleotide sequence ID" value="NZ_JBHEEG010000001.1"/>
</dbReference>
<dbReference type="AlphaFoldDB" id="A0A366DH94"/>
<reference evidence="1 2" key="1">
    <citation type="submission" date="2018-06" db="EMBL/GenBank/DDBJ databases">
        <title>Genomic Encyclopedia of Type Strains, Phase IV (KMG-IV): sequencing the most valuable type-strain genomes for metagenomic binning, comparative biology and taxonomic classification.</title>
        <authorList>
            <person name="Goeker M."/>
        </authorList>
    </citation>
    <scope>NUCLEOTIDE SEQUENCE [LARGE SCALE GENOMIC DNA]</scope>
    <source>
        <strain evidence="1 2">DSM 25619</strain>
    </source>
</reference>
<gene>
    <name evidence="1" type="ORF">DFR47_11643</name>
</gene>
<proteinExistence type="predicted"/>
<sequence length="145" mass="15983">MAGKIVIGNHEGEQGIFVAHAGKTVEQGAPYLMSSVADMLKIWAQGSIASSASRQSLGLWRHDITVNFPELPYIPLAFMGFKTSGSEPFQFPPDLYTLVTSSSTTGDLMPAVGIAHNKLVFAGWTEQQYCFFNYTVFLLKIRDKF</sequence>
<protein>
    <submittedName>
        <fullName evidence="1">Uncharacterized protein</fullName>
    </submittedName>
</protein>